<dbReference type="Pfam" id="PF20033">
    <property type="entry name" value="DUF6438"/>
    <property type="match status" value="1"/>
</dbReference>
<proteinExistence type="predicted"/>
<dbReference type="Proteomes" id="UP000199532">
    <property type="component" value="Unassembled WGS sequence"/>
</dbReference>
<dbReference type="OrthoDB" id="7172369at2"/>
<feature type="domain" description="DUF6438" evidence="1">
    <location>
        <begin position="151"/>
        <end position="262"/>
    </location>
</feature>
<accession>A0A1H6ZY25</accession>
<keyword evidence="3" id="KW-1185">Reference proteome</keyword>
<dbReference type="STRING" id="408657.SAMN04487995_5330"/>
<dbReference type="AlphaFoldDB" id="A0A1H6ZY25"/>
<name>A0A1H6ZY25_9BACT</name>
<dbReference type="InterPro" id="IPR045497">
    <property type="entry name" value="DUF6438"/>
</dbReference>
<evidence type="ECO:0000313" key="3">
    <source>
        <dbReference type="Proteomes" id="UP000199532"/>
    </source>
</evidence>
<dbReference type="RefSeq" id="WP_090340502.1">
    <property type="nucleotide sequence ID" value="NZ_FNXY01000009.1"/>
</dbReference>
<organism evidence="2 3">
    <name type="scientific">Dyadobacter koreensis</name>
    <dbReference type="NCBI Taxonomy" id="408657"/>
    <lineage>
        <taxon>Bacteria</taxon>
        <taxon>Pseudomonadati</taxon>
        <taxon>Bacteroidota</taxon>
        <taxon>Cytophagia</taxon>
        <taxon>Cytophagales</taxon>
        <taxon>Spirosomataceae</taxon>
        <taxon>Dyadobacter</taxon>
    </lineage>
</organism>
<protein>
    <recommendedName>
        <fullName evidence="1">DUF6438 domain-containing protein</fullName>
    </recommendedName>
</protein>
<evidence type="ECO:0000259" key="1">
    <source>
        <dbReference type="Pfam" id="PF20033"/>
    </source>
</evidence>
<reference evidence="2 3" key="1">
    <citation type="submission" date="2016-10" db="EMBL/GenBank/DDBJ databases">
        <authorList>
            <person name="de Groot N.N."/>
        </authorList>
    </citation>
    <scope>NUCLEOTIDE SEQUENCE [LARGE SCALE GENOMIC DNA]</scope>
    <source>
        <strain evidence="2 3">DSM 19938</strain>
    </source>
</reference>
<sequence length="378" mass="43997">MELLNFVIRTICLLTFPSSPQVIQEYDRLIIGDWILVNIELKYESPADSIEMPFSEVGSKPGYTFSESGFCENKLGYFNNDNQGNTQFLGTETKYRIQGNQLLIFDLANNIWDRYEVVKLDSKVLELTLNDSANVIYERSNYKLSPQVSFDQIIVSSSGCLGNCPVNNVIVSKSGEVIIHNEHYTKNNGLYSSAISSKQFQNLELKFRKASLKKLNDRYEANWTDDNEITISLIKNGKIYRTITDYGYQAPTELYWAYFPLTFIDQRLPLKDLPKRDKLYIQKIFSFEKDNKYIRLVKSESFYLVNLLRTANSVEKKFVEKYNLHAYGEQGLIKATTDGRYYKIRLEDHKYVILDLGYNFLQQNNLQVRRSAKVDNRQ</sequence>
<dbReference type="EMBL" id="FNXY01000009">
    <property type="protein sequence ID" value="SEJ56527.1"/>
    <property type="molecule type" value="Genomic_DNA"/>
</dbReference>
<gene>
    <name evidence="2" type="ORF">SAMN04487995_5330</name>
</gene>
<evidence type="ECO:0000313" key="2">
    <source>
        <dbReference type="EMBL" id="SEJ56527.1"/>
    </source>
</evidence>